<name>A0ABV2IFS8_9HYPH</name>
<feature type="chain" id="PRO_5045453855" evidence="1">
    <location>
        <begin position="18"/>
        <end position="194"/>
    </location>
</feature>
<proteinExistence type="predicted"/>
<feature type="signal peptide" evidence="1">
    <location>
        <begin position="1"/>
        <end position="17"/>
    </location>
</feature>
<gene>
    <name evidence="2" type="ORF">ABID12_003752</name>
</gene>
<dbReference type="Proteomes" id="UP001549164">
    <property type="component" value="Unassembled WGS sequence"/>
</dbReference>
<dbReference type="NCBIfam" id="TIGR01965">
    <property type="entry name" value="VCBS_repeat"/>
    <property type="match status" value="1"/>
</dbReference>
<evidence type="ECO:0000313" key="2">
    <source>
        <dbReference type="EMBL" id="MET3601790.1"/>
    </source>
</evidence>
<sequence length="194" mass="21529">MKYLPLVILLSASAAFAQDWADPDHPEIDYSGFYGQIASENGYKEMVGWWSYGDDSKGYDDIDQLMVAANEYQLMTEKKHWTLAGECLDGTLIVALDHDITAKPDSFAVADDGFIDVNYTVDGDRHYEEGWVNTMEGVRAALFNEDAHTILKDFSESSEVTFNVSSADGTAHELTFDLTGSDEVLPRLFAECGL</sequence>
<keyword evidence="1" id="KW-0732">Signal</keyword>
<evidence type="ECO:0000256" key="1">
    <source>
        <dbReference type="SAM" id="SignalP"/>
    </source>
</evidence>
<dbReference type="RefSeq" id="WP_106304382.1">
    <property type="nucleotide sequence ID" value="NZ_JBEPLY010000016.1"/>
</dbReference>
<dbReference type="EMBL" id="JBEPLY010000016">
    <property type="protein sequence ID" value="MET3601790.1"/>
    <property type="molecule type" value="Genomic_DNA"/>
</dbReference>
<evidence type="ECO:0000313" key="3">
    <source>
        <dbReference type="Proteomes" id="UP001549164"/>
    </source>
</evidence>
<comment type="caution">
    <text evidence="2">The sequence shown here is derived from an EMBL/GenBank/DDBJ whole genome shotgun (WGS) entry which is preliminary data.</text>
</comment>
<reference evidence="2 3" key="1">
    <citation type="submission" date="2024-06" db="EMBL/GenBank/DDBJ databases">
        <title>Genomic Encyclopedia of Type Strains, Phase IV (KMG-IV): sequencing the most valuable type-strain genomes for metagenomic binning, comparative biology and taxonomic classification.</title>
        <authorList>
            <person name="Goeker M."/>
        </authorList>
    </citation>
    <scope>NUCLEOTIDE SEQUENCE [LARGE SCALE GENOMIC DNA]</scope>
    <source>
        <strain evidence="2 3">DSM 28102</strain>
    </source>
</reference>
<accession>A0ABV2IFS8</accession>
<keyword evidence="3" id="KW-1185">Reference proteome</keyword>
<organism evidence="2 3">
    <name type="scientific">Martelella mangrovi</name>
    <dbReference type="NCBI Taxonomy" id="1397477"/>
    <lineage>
        <taxon>Bacteria</taxon>
        <taxon>Pseudomonadati</taxon>
        <taxon>Pseudomonadota</taxon>
        <taxon>Alphaproteobacteria</taxon>
        <taxon>Hyphomicrobiales</taxon>
        <taxon>Aurantimonadaceae</taxon>
        <taxon>Martelella</taxon>
    </lineage>
</organism>
<protein>
    <submittedName>
        <fullName evidence="2">Uncharacterized protein</fullName>
    </submittedName>
</protein>
<dbReference type="InterPro" id="IPR010221">
    <property type="entry name" value="VCBS_dom"/>
</dbReference>